<dbReference type="PANTHER" id="PTHR22576">
    <property type="entry name" value="MUCOSA ASSOCIATED LYMPHOID TISSUE LYMPHOMA TRANSLOCATION PROTEIN 1/PARACASPASE"/>
    <property type="match status" value="1"/>
</dbReference>
<dbReference type="InterPro" id="IPR001309">
    <property type="entry name" value="Pept_C14_p20"/>
</dbReference>
<dbReference type="InterPro" id="IPR011600">
    <property type="entry name" value="Pept_C14_caspase"/>
</dbReference>
<dbReference type="EMBL" id="FZQP02000038">
    <property type="protein sequence ID" value="VVC86889.1"/>
    <property type="molecule type" value="Genomic_DNA"/>
</dbReference>
<keyword evidence="3" id="KW-1185">Reference proteome</keyword>
<organism evidence="2 3">
    <name type="scientific">Leptidea sinapis</name>
    <dbReference type="NCBI Taxonomy" id="189913"/>
    <lineage>
        <taxon>Eukaryota</taxon>
        <taxon>Metazoa</taxon>
        <taxon>Ecdysozoa</taxon>
        <taxon>Arthropoda</taxon>
        <taxon>Hexapoda</taxon>
        <taxon>Insecta</taxon>
        <taxon>Pterygota</taxon>
        <taxon>Neoptera</taxon>
        <taxon>Endopterygota</taxon>
        <taxon>Lepidoptera</taxon>
        <taxon>Glossata</taxon>
        <taxon>Ditrysia</taxon>
        <taxon>Papilionoidea</taxon>
        <taxon>Pieridae</taxon>
        <taxon>Dismorphiinae</taxon>
        <taxon>Leptidea</taxon>
    </lineage>
</organism>
<evidence type="ECO:0000259" key="1">
    <source>
        <dbReference type="PROSITE" id="PS50208"/>
    </source>
</evidence>
<dbReference type="InterPro" id="IPR052039">
    <property type="entry name" value="Caspase-related_regulators"/>
</dbReference>
<gene>
    <name evidence="2" type="ORF">LSINAPIS_LOCUS626</name>
</gene>
<dbReference type="Pfam" id="PF00656">
    <property type="entry name" value="Peptidase_C14"/>
    <property type="match status" value="1"/>
</dbReference>
<protein>
    <recommendedName>
        <fullName evidence="1">Caspase family p20 domain-containing protein</fullName>
    </recommendedName>
</protein>
<dbReference type="PROSITE" id="PS50208">
    <property type="entry name" value="CASPASE_P20"/>
    <property type="match status" value="1"/>
</dbReference>
<feature type="domain" description="Caspase family p20" evidence="1">
    <location>
        <begin position="76"/>
        <end position="201"/>
    </location>
</feature>
<dbReference type="InterPro" id="IPR029030">
    <property type="entry name" value="Caspase-like_dom_sf"/>
</dbReference>
<sequence>MSLLQNMSYQEFEYASSLPKSQCELIAKLADVELVFNVTKKPGEVLLKYLDRRGYSIVQYKQFLKVATISTFYKPQSKVALLIANDKYEHLSKLATPTVDCETLQSKLTSLGFITVYINNISAEDLKKQISKVLQQIPEDSYCFIFYAGHGCEICNTKCILGIDCPTDSILPIHCITENWLLQEVSKCKPELCVLIMDMCRNILNREENKELYNSILNIEDCIIHSNLLIAYSTQSSKSSYEVLQIECSHTIDMDETYELKTGDLEKIIPSSSQYVNALCSRIFDNVDVSALLDKVHEDLENCRKKQRPIKVQCGVAKRSLYDPVKGIYFSYYVDCIHKTHLKVIQQFYWPN</sequence>
<dbReference type="PANTHER" id="PTHR22576:SF37">
    <property type="entry name" value="MUCOSA-ASSOCIATED LYMPHOID TISSUE LYMPHOMA TRANSLOCATION PROTEIN 1"/>
    <property type="match status" value="1"/>
</dbReference>
<dbReference type="AlphaFoldDB" id="A0A5E4PP63"/>
<evidence type="ECO:0000313" key="2">
    <source>
        <dbReference type="EMBL" id="VVC86889.1"/>
    </source>
</evidence>
<dbReference type="GO" id="GO:0006508">
    <property type="term" value="P:proteolysis"/>
    <property type="evidence" value="ECO:0007669"/>
    <property type="project" value="InterPro"/>
</dbReference>
<accession>A0A5E4PP63</accession>
<dbReference type="GO" id="GO:0004197">
    <property type="term" value="F:cysteine-type endopeptidase activity"/>
    <property type="evidence" value="ECO:0007669"/>
    <property type="project" value="InterPro"/>
</dbReference>
<dbReference type="Gene3D" id="3.40.50.1460">
    <property type="match status" value="1"/>
</dbReference>
<name>A0A5E4PP63_9NEOP</name>
<dbReference type="Proteomes" id="UP000324832">
    <property type="component" value="Unassembled WGS sequence"/>
</dbReference>
<reference evidence="2 3" key="1">
    <citation type="submission" date="2017-07" db="EMBL/GenBank/DDBJ databases">
        <authorList>
            <person name="Talla V."/>
            <person name="Backstrom N."/>
        </authorList>
    </citation>
    <scope>NUCLEOTIDE SEQUENCE [LARGE SCALE GENOMIC DNA]</scope>
</reference>
<dbReference type="SUPFAM" id="SSF52129">
    <property type="entry name" value="Caspase-like"/>
    <property type="match status" value="1"/>
</dbReference>
<proteinExistence type="predicted"/>
<evidence type="ECO:0000313" key="3">
    <source>
        <dbReference type="Proteomes" id="UP000324832"/>
    </source>
</evidence>